<dbReference type="PANTHER" id="PTHR14511:SF15">
    <property type="entry name" value="G-PROTEIN COUPLED RECEPTOR FAMILY C GROUP 5 MEMBER C"/>
    <property type="match status" value="1"/>
</dbReference>
<feature type="transmembrane region" description="Helical" evidence="6">
    <location>
        <begin position="66"/>
        <end position="90"/>
    </location>
</feature>
<feature type="transmembrane region" description="Helical" evidence="6">
    <location>
        <begin position="403"/>
        <end position="427"/>
    </location>
</feature>
<dbReference type="CDD" id="cd15277">
    <property type="entry name" value="7tmC_RAIG3_GPRC5C"/>
    <property type="match status" value="1"/>
</dbReference>
<dbReference type="SUPFAM" id="SSF81321">
    <property type="entry name" value="Family A G protein-coupled receptor-like"/>
    <property type="match status" value="1"/>
</dbReference>
<feature type="domain" description="G-protein coupled receptors family 3 profile" evidence="7">
    <location>
        <begin position="411"/>
        <end position="570"/>
    </location>
</feature>
<feature type="transmembrane region" description="Helical" evidence="6">
    <location>
        <begin position="317"/>
        <end position="336"/>
    </location>
</feature>
<feature type="domain" description="G-protein coupled receptors family 1 profile" evidence="8">
    <location>
        <begin position="46"/>
        <end position="288"/>
    </location>
</feature>
<comment type="similarity">
    <text evidence="2">Belongs to the G-protein coupled receptor 3 family.</text>
</comment>
<feature type="transmembrane region" description="Helical" evidence="6">
    <location>
        <begin position="185"/>
        <end position="210"/>
    </location>
</feature>
<feature type="transmembrane region" description="Helical" evidence="6">
    <location>
        <begin position="549"/>
        <end position="571"/>
    </location>
</feature>
<feature type="transmembrane region" description="Helical" evidence="6">
    <location>
        <begin position="102"/>
        <end position="131"/>
    </location>
</feature>
<dbReference type="OrthoDB" id="9880600at2759"/>
<keyword evidence="3 6" id="KW-0812">Transmembrane</keyword>
<evidence type="ECO:0000259" key="8">
    <source>
        <dbReference type="PROSITE" id="PS50262"/>
    </source>
</evidence>
<comment type="subcellular location">
    <subcellularLocation>
        <location evidence="1">Membrane</location>
        <topology evidence="1">Multi-pass membrane protein</topology>
    </subcellularLocation>
</comment>
<feature type="transmembrane region" description="Helical" evidence="6">
    <location>
        <begin position="439"/>
        <end position="463"/>
    </location>
</feature>
<gene>
    <name evidence="9" type="ORF">ASZ78_008252</name>
</gene>
<dbReference type="InterPro" id="IPR051753">
    <property type="entry name" value="RA-inducible_GPCR3"/>
</dbReference>
<dbReference type="Proteomes" id="UP000198323">
    <property type="component" value="Unassembled WGS sequence"/>
</dbReference>
<dbReference type="GO" id="GO:0005886">
    <property type="term" value="C:plasma membrane"/>
    <property type="evidence" value="ECO:0007669"/>
    <property type="project" value="TreeGrafter"/>
</dbReference>
<evidence type="ECO:0000256" key="2">
    <source>
        <dbReference type="ARBA" id="ARBA00007242"/>
    </source>
</evidence>
<dbReference type="InterPro" id="IPR000276">
    <property type="entry name" value="GPCR_Rhodpsn"/>
</dbReference>
<feature type="transmembrane region" description="Helical" evidence="6">
    <location>
        <begin position="151"/>
        <end position="170"/>
    </location>
</feature>
<dbReference type="CDD" id="cd15129">
    <property type="entry name" value="7tmA_GPR142"/>
    <property type="match status" value="1"/>
</dbReference>
<keyword evidence="5 6" id="KW-0472">Membrane</keyword>
<evidence type="ECO:0008006" key="11">
    <source>
        <dbReference type="Google" id="ProtNLM"/>
    </source>
</evidence>
<evidence type="ECO:0000256" key="1">
    <source>
        <dbReference type="ARBA" id="ARBA00004141"/>
    </source>
</evidence>
<dbReference type="Pfam" id="PF00003">
    <property type="entry name" value="7tm_3"/>
    <property type="match status" value="1"/>
</dbReference>
<feature type="non-terminal residue" evidence="9">
    <location>
        <position position="1"/>
    </location>
</feature>
<dbReference type="GO" id="GO:0043235">
    <property type="term" value="C:receptor complex"/>
    <property type="evidence" value="ECO:0007669"/>
    <property type="project" value="TreeGrafter"/>
</dbReference>
<dbReference type="PROSITE" id="PS50262">
    <property type="entry name" value="G_PROTEIN_RECEP_F1_2"/>
    <property type="match status" value="1"/>
</dbReference>
<feature type="transmembrane region" description="Helical" evidence="6">
    <location>
        <begin position="231"/>
        <end position="257"/>
    </location>
</feature>
<name>A0A226MQZ2_CALSU</name>
<feature type="transmembrane region" description="Helical" evidence="6">
    <location>
        <begin position="475"/>
        <end position="495"/>
    </location>
</feature>
<dbReference type="Gene3D" id="1.20.1070.10">
    <property type="entry name" value="Rhodopsin 7-helix transmembrane proteins"/>
    <property type="match status" value="1"/>
</dbReference>
<evidence type="ECO:0000313" key="9">
    <source>
        <dbReference type="EMBL" id="OXB57691.1"/>
    </source>
</evidence>
<evidence type="ECO:0000256" key="6">
    <source>
        <dbReference type="SAM" id="Phobius"/>
    </source>
</evidence>
<reference evidence="9 10" key="1">
    <citation type="submission" date="2016-07" db="EMBL/GenBank/DDBJ databases">
        <title>Disparate Historic Effective Population Sizes Predicted by Modern Levels of Genome Diversity for the Scaled Quail (Callipepla squamata) and the Northern Bobwhite (Colinus virginianus): Inferences from First and Second Generation Draft Genome Assemblies for Sympatric New World Quail.</title>
        <authorList>
            <person name="Oldeschulte D.L."/>
            <person name="Halley Y.A."/>
            <person name="Bhattarai E.K."/>
            <person name="Brashear W.A."/>
            <person name="Hill J."/>
            <person name="Metz R.P."/>
            <person name="Johnson C.D."/>
            <person name="Rollins D."/>
            <person name="Peterson M.J."/>
            <person name="Bickhart D.M."/>
            <person name="Decker J.E."/>
            <person name="Seabury C.M."/>
        </authorList>
    </citation>
    <scope>NUCLEOTIDE SEQUENCE [LARGE SCALE GENOMIC DNA]</scope>
    <source>
        <strain evidence="9 10">Texas</strain>
        <tissue evidence="9">Leg muscle</tissue>
    </source>
</reference>
<keyword evidence="10" id="KW-1185">Reference proteome</keyword>
<evidence type="ECO:0000313" key="10">
    <source>
        <dbReference type="Proteomes" id="UP000198323"/>
    </source>
</evidence>
<dbReference type="EMBL" id="MCFN01000530">
    <property type="protein sequence ID" value="OXB57691.1"/>
    <property type="molecule type" value="Genomic_DNA"/>
</dbReference>
<evidence type="ECO:0000256" key="3">
    <source>
        <dbReference type="ARBA" id="ARBA00022692"/>
    </source>
</evidence>
<sequence>NVWWRAMVPVPNSTAVTWPEAERSPCMVGIFPVVYYSVLLGLGLPVNILTAVALSRLATRTKKSSYWYLLALTTSDILTQLFIIFVGFILQTAILARAVPRAFIHIVNVLEFAANHASIWVTVLLTVDRYVALCHPLRYRTVSYPRRTRRIIAAVFAVALATSIPFYWWLDAWRDADPPTVLDRVLKWVHCITIYFLPCSIFLATNSVIIHKLKQRRRSGSCRPLRGKTTALLLAVTTVFIVLWAPRTTVMMCHLYVASVKRDWRVHLALDIANMVAMLNTTLNFFLYCFVSETFRRAVSEVLCAHTVPGAPLGARLLCRMGAAVPASACILLALLPMGRAQSTPPSGCSQDLSSLYYNLCDLSAAWGIVLEAAASLGAVTSFVLTIVLVASLPFMQDPQKKSLVATQAFFLLGTFGLFCLTFDFIVGPDFSTCTSRRFLFGVLFAICFSCLLAHAVALNFLARRNRGPRGWVTLAVALLLALVEVIINAEWLIITVARQEGGPVDPCGLEDADFVMALTYVMVLLVAAFGTAWPTLCGRYTCWRKHGAFILATSGLSMAIWVTWTAMYLYGNQRVGKKPGWDDPTLAIALVSNAYAFVLLYVIPEVTHVTRHASEQGYEDDVYPTRGVGYETILKEQKSQSMFVENKAFSMDEPSFAKKPVSPYSGYNGQLLTSVYQPTEMALMHKGTSEGPYDVILPRATATSSASSTLRAEDAFAVQARHAAAQRDARGTQVKFLMQAGVGMVLGGDGSVLLLVLPSAILLCLQVLSPYSRNRW</sequence>
<feature type="transmembrane region" description="Helical" evidence="6">
    <location>
        <begin position="365"/>
        <end position="391"/>
    </location>
</feature>
<evidence type="ECO:0000256" key="5">
    <source>
        <dbReference type="ARBA" id="ARBA00023136"/>
    </source>
</evidence>
<comment type="caution">
    <text evidence="9">The sequence shown here is derived from an EMBL/GenBank/DDBJ whole genome shotgun (WGS) entry which is preliminary data.</text>
</comment>
<dbReference type="PRINTS" id="PR00237">
    <property type="entry name" value="GPCRRHODOPSN"/>
</dbReference>
<organism evidence="9 10">
    <name type="scientific">Callipepla squamata</name>
    <name type="common">Scaled quail</name>
    <dbReference type="NCBI Taxonomy" id="9009"/>
    <lineage>
        <taxon>Eukaryota</taxon>
        <taxon>Metazoa</taxon>
        <taxon>Chordata</taxon>
        <taxon>Craniata</taxon>
        <taxon>Vertebrata</taxon>
        <taxon>Euteleostomi</taxon>
        <taxon>Archelosauria</taxon>
        <taxon>Archosauria</taxon>
        <taxon>Dinosauria</taxon>
        <taxon>Saurischia</taxon>
        <taxon>Theropoda</taxon>
        <taxon>Coelurosauria</taxon>
        <taxon>Aves</taxon>
        <taxon>Neognathae</taxon>
        <taxon>Galloanserae</taxon>
        <taxon>Galliformes</taxon>
        <taxon>Odontophoridae</taxon>
        <taxon>Callipepla</taxon>
    </lineage>
</organism>
<dbReference type="Pfam" id="PF00001">
    <property type="entry name" value="7tm_1"/>
    <property type="match status" value="1"/>
</dbReference>
<evidence type="ECO:0000259" key="7">
    <source>
        <dbReference type="PROSITE" id="PS50259"/>
    </source>
</evidence>
<feature type="transmembrane region" description="Helical" evidence="6">
    <location>
        <begin position="515"/>
        <end position="537"/>
    </location>
</feature>
<dbReference type="AlphaFoldDB" id="A0A226MQZ2"/>
<feature type="transmembrane region" description="Helical" evidence="6">
    <location>
        <begin position="586"/>
        <end position="604"/>
    </location>
</feature>
<dbReference type="InterPro" id="IPR017452">
    <property type="entry name" value="GPCR_Rhodpsn_7TM"/>
</dbReference>
<dbReference type="PROSITE" id="PS50259">
    <property type="entry name" value="G_PROTEIN_RECEP_F3_4"/>
    <property type="match status" value="1"/>
</dbReference>
<dbReference type="STRING" id="9009.A0A226MQZ2"/>
<protein>
    <recommendedName>
        <fullName evidence="11">G-protein coupled receptors family 1 profile domain-containing protein</fullName>
    </recommendedName>
</protein>
<dbReference type="GO" id="GO:0070062">
    <property type="term" value="C:extracellular exosome"/>
    <property type="evidence" value="ECO:0007669"/>
    <property type="project" value="TreeGrafter"/>
</dbReference>
<proteinExistence type="inferred from homology"/>
<dbReference type="PANTHER" id="PTHR14511">
    <property type="entry name" value="G PROTEIN COUPLED RECEPTOR, CLASS C, GROUP 5"/>
    <property type="match status" value="1"/>
</dbReference>
<feature type="transmembrane region" description="Helical" evidence="6">
    <location>
        <begin position="33"/>
        <end position="54"/>
    </location>
</feature>
<feature type="transmembrane region" description="Helical" evidence="6">
    <location>
        <begin position="272"/>
        <end position="291"/>
    </location>
</feature>
<dbReference type="InterPro" id="IPR017978">
    <property type="entry name" value="GPCR_3_C"/>
</dbReference>
<feature type="transmembrane region" description="Helical" evidence="6">
    <location>
        <begin position="737"/>
        <end position="769"/>
    </location>
</feature>
<dbReference type="GO" id="GO:0030295">
    <property type="term" value="F:protein kinase activator activity"/>
    <property type="evidence" value="ECO:0007669"/>
    <property type="project" value="TreeGrafter"/>
</dbReference>
<evidence type="ECO:0000256" key="4">
    <source>
        <dbReference type="ARBA" id="ARBA00022989"/>
    </source>
</evidence>
<keyword evidence="4 6" id="KW-1133">Transmembrane helix</keyword>
<accession>A0A226MQZ2</accession>
<dbReference type="GO" id="GO:0004930">
    <property type="term" value="F:G protein-coupled receptor activity"/>
    <property type="evidence" value="ECO:0007669"/>
    <property type="project" value="InterPro"/>
</dbReference>